<dbReference type="Gene3D" id="3.90.1720.10">
    <property type="entry name" value="endopeptidase domain like (from Nostoc punctiforme)"/>
    <property type="match status" value="1"/>
</dbReference>
<dbReference type="InterPro" id="IPR000064">
    <property type="entry name" value="NLP_P60_dom"/>
</dbReference>
<evidence type="ECO:0000313" key="9">
    <source>
        <dbReference type="EMBL" id="MDR7322188.1"/>
    </source>
</evidence>
<keyword evidence="3 9" id="KW-0378">Hydrolase</keyword>
<dbReference type="InterPro" id="IPR051794">
    <property type="entry name" value="PG_Endopeptidase_C40"/>
</dbReference>
<evidence type="ECO:0000259" key="8">
    <source>
        <dbReference type="PROSITE" id="PS51935"/>
    </source>
</evidence>
<keyword evidence="5" id="KW-0175">Coiled coil</keyword>
<feature type="chain" id="PRO_5042049063" evidence="7">
    <location>
        <begin position="30"/>
        <end position="337"/>
    </location>
</feature>
<dbReference type="Proteomes" id="UP001183629">
    <property type="component" value="Unassembled WGS sequence"/>
</dbReference>
<keyword evidence="10" id="KW-1185">Reference proteome</keyword>
<evidence type="ECO:0000313" key="10">
    <source>
        <dbReference type="Proteomes" id="UP001183629"/>
    </source>
</evidence>
<evidence type="ECO:0000256" key="3">
    <source>
        <dbReference type="ARBA" id="ARBA00022801"/>
    </source>
</evidence>
<keyword evidence="4" id="KW-0788">Thiol protease</keyword>
<dbReference type="Pfam" id="PF00877">
    <property type="entry name" value="NLPC_P60"/>
    <property type="match status" value="1"/>
</dbReference>
<dbReference type="PANTHER" id="PTHR47359">
    <property type="entry name" value="PEPTIDOGLYCAN DL-ENDOPEPTIDASE CWLO"/>
    <property type="match status" value="1"/>
</dbReference>
<sequence>MSASRAILRAVVLAAVAVGVLAPTSAALAEPSSAELTKQIDKASHELEVVIESYNKINEELKATQAAAKELSEKTATLEQEVKEASTNVGQLANRAYKSGRFSDANTLLTLSDSQDLMAGLSVLEQLAQARNDEVAAYTATEARYVEEKAKLDAAEKKQKAQKDEAGKRKAGIEGELKNLYSLRKAAYGREQEQAVAAPVSNGGGNSGGGSNSGGGGAAPSAPAGSSAVVQFAYAQLGKPYIYASAGPTGFDCSGLVKAAWAKAGKSLPHNAAMQYNSTARISASQVVPGDLVFYNGLAHVAIAIGGGKVIHAPRPGEVLTIAPLNMMSIVGYGRVR</sequence>
<dbReference type="RefSeq" id="WP_310412180.1">
    <property type="nucleotide sequence ID" value="NZ_JAVDYC010000001.1"/>
</dbReference>
<dbReference type="EMBL" id="JAVDYC010000001">
    <property type="protein sequence ID" value="MDR7322188.1"/>
    <property type="molecule type" value="Genomic_DNA"/>
</dbReference>
<gene>
    <name evidence="9" type="ORF">J2S44_002438</name>
</gene>
<dbReference type="GO" id="GO:0008234">
    <property type="term" value="F:cysteine-type peptidase activity"/>
    <property type="evidence" value="ECO:0007669"/>
    <property type="project" value="UniProtKB-KW"/>
</dbReference>
<protein>
    <submittedName>
        <fullName evidence="9">Cell wall-associated NlpC family hydrolase</fullName>
    </submittedName>
</protein>
<dbReference type="PANTHER" id="PTHR47359:SF3">
    <property type="entry name" value="NLP_P60 DOMAIN-CONTAINING PROTEIN-RELATED"/>
    <property type="match status" value="1"/>
</dbReference>
<evidence type="ECO:0000256" key="1">
    <source>
        <dbReference type="ARBA" id="ARBA00007074"/>
    </source>
</evidence>
<feature type="coiled-coil region" evidence="5">
    <location>
        <begin position="40"/>
        <end position="95"/>
    </location>
</feature>
<dbReference type="GO" id="GO:0006508">
    <property type="term" value="P:proteolysis"/>
    <property type="evidence" value="ECO:0007669"/>
    <property type="project" value="UniProtKB-KW"/>
</dbReference>
<organism evidence="9 10">
    <name type="scientific">Catenuloplanes niger</name>
    <dbReference type="NCBI Taxonomy" id="587534"/>
    <lineage>
        <taxon>Bacteria</taxon>
        <taxon>Bacillati</taxon>
        <taxon>Actinomycetota</taxon>
        <taxon>Actinomycetes</taxon>
        <taxon>Micromonosporales</taxon>
        <taxon>Micromonosporaceae</taxon>
        <taxon>Catenuloplanes</taxon>
    </lineage>
</organism>
<reference evidence="9 10" key="1">
    <citation type="submission" date="2023-07" db="EMBL/GenBank/DDBJ databases">
        <title>Sequencing the genomes of 1000 actinobacteria strains.</title>
        <authorList>
            <person name="Klenk H.-P."/>
        </authorList>
    </citation>
    <scope>NUCLEOTIDE SEQUENCE [LARGE SCALE GENOMIC DNA]</scope>
    <source>
        <strain evidence="9 10">DSM 44711</strain>
    </source>
</reference>
<feature type="compositionally biased region" description="Gly residues" evidence="6">
    <location>
        <begin position="202"/>
        <end position="218"/>
    </location>
</feature>
<evidence type="ECO:0000256" key="5">
    <source>
        <dbReference type="SAM" id="Coils"/>
    </source>
</evidence>
<keyword evidence="2" id="KW-0645">Protease</keyword>
<dbReference type="Gene3D" id="1.20.5.170">
    <property type="match status" value="1"/>
</dbReference>
<evidence type="ECO:0000256" key="7">
    <source>
        <dbReference type="SAM" id="SignalP"/>
    </source>
</evidence>
<dbReference type="InterPro" id="IPR038765">
    <property type="entry name" value="Papain-like_cys_pep_sf"/>
</dbReference>
<dbReference type="PROSITE" id="PS51935">
    <property type="entry name" value="NLPC_P60"/>
    <property type="match status" value="1"/>
</dbReference>
<keyword evidence="7" id="KW-0732">Signal</keyword>
<evidence type="ECO:0000256" key="2">
    <source>
        <dbReference type="ARBA" id="ARBA00022670"/>
    </source>
</evidence>
<evidence type="ECO:0000256" key="6">
    <source>
        <dbReference type="SAM" id="MobiDB-lite"/>
    </source>
</evidence>
<feature type="region of interest" description="Disordered" evidence="6">
    <location>
        <begin position="194"/>
        <end position="220"/>
    </location>
</feature>
<feature type="domain" description="NlpC/P60" evidence="8">
    <location>
        <begin position="223"/>
        <end position="337"/>
    </location>
</feature>
<proteinExistence type="inferred from homology"/>
<accession>A0AAE3ZLM5</accession>
<feature type="signal peptide" evidence="7">
    <location>
        <begin position="1"/>
        <end position="29"/>
    </location>
</feature>
<comment type="caution">
    <text evidence="9">The sequence shown here is derived from an EMBL/GenBank/DDBJ whole genome shotgun (WGS) entry which is preliminary data.</text>
</comment>
<evidence type="ECO:0000256" key="4">
    <source>
        <dbReference type="ARBA" id="ARBA00022807"/>
    </source>
</evidence>
<dbReference type="AlphaFoldDB" id="A0AAE3ZLM5"/>
<dbReference type="SUPFAM" id="SSF54001">
    <property type="entry name" value="Cysteine proteinases"/>
    <property type="match status" value="1"/>
</dbReference>
<name>A0AAE3ZLM5_9ACTN</name>
<comment type="similarity">
    <text evidence="1">Belongs to the peptidase C40 family.</text>
</comment>
<feature type="coiled-coil region" evidence="5">
    <location>
        <begin position="138"/>
        <end position="165"/>
    </location>
</feature>